<dbReference type="PANTHER" id="PTHR46228">
    <property type="entry name" value="KELCH DOMAIN-CONTAINING PROTEIN"/>
    <property type="match status" value="1"/>
</dbReference>
<sequence>MTAMDESSDESLREVEKQAEEIFKCERLLHSGRETSIMSNAESSTKPLQRTGHVATAYKNGVLVWGGYRETERTTIYLPGNELWFYDTLLEKWTPRSLAGDIPPGTSGAVAQVLGDAMYLFGGFLTDRNTNQLYRLDLTTLTWELVDAQGDLPIPCDKMAGWTYRDCLYVFGGFGISPRAGVQRPADFVFLHDMQAPWRGWSNQLVAFNTQTNSWSWPMYKGTAPVARAAHAAARIDGQVFIFGGRHQQIRLNDIHRLDLATMHWTGALRTIGEKPRGRSWHSFTALPPFRIVLYGGFSQTEEPLSDCWLFVVPALTWVRVEVQLPPRLWHSACLSCELEVIVFGGCARNIFQQDGIQAEDTVITLSFSPRSLYRICLERALRLRHVLQSQWPMLPPSVRDTLYLMHGNTQGSRLDGS</sequence>
<evidence type="ECO:0000256" key="2">
    <source>
        <dbReference type="ARBA" id="ARBA00022737"/>
    </source>
</evidence>
<organism evidence="3">
    <name type="scientific">Rhipicephalus microplus</name>
    <name type="common">Cattle tick</name>
    <name type="synonym">Boophilus microplus</name>
    <dbReference type="NCBI Taxonomy" id="6941"/>
    <lineage>
        <taxon>Eukaryota</taxon>
        <taxon>Metazoa</taxon>
        <taxon>Ecdysozoa</taxon>
        <taxon>Arthropoda</taxon>
        <taxon>Chelicerata</taxon>
        <taxon>Arachnida</taxon>
        <taxon>Acari</taxon>
        <taxon>Parasitiformes</taxon>
        <taxon>Ixodida</taxon>
        <taxon>Ixodoidea</taxon>
        <taxon>Ixodidae</taxon>
        <taxon>Rhipicephalinae</taxon>
        <taxon>Rhipicephalus</taxon>
        <taxon>Boophilus</taxon>
    </lineage>
</organism>
<dbReference type="AlphaFoldDB" id="A0A6M2CWD6"/>
<name>A0A6M2CWD6_RHIMP</name>
<keyword evidence="1" id="KW-0880">Kelch repeat</keyword>
<keyword evidence="2" id="KW-0677">Repeat</keyword>
<dbReference type="Gene3D" id="2.120.10.80">
    <property type="entry name" value="Kelch-type beta propeller"/>
    <property type="match status" value="3"/>
</dbReference>
<evidence type="ECO:0000313" key="3">
    <source>
        <dbReference type="EMBL" id="NOV38083.1"/>
    </source>
</evidence>
<dbReference type="OrthoDB" id="432528at2759"/>
<protein>
    <submittedName>
        <fullName evidence="3">Putative kelch domain-containing protein ovary overexpressed</fullName>
    </submittedName>
</protein>
<dbReference type="SUPFAM" id="SSF117281">
    <property type="entry name" value="Kelch motif"/>
    <property type="match status" value="2"/>
</dbReference>
<proteinExistence type="predicted"/>
<reference evidence="3" key="1">
    <citation type="submission" date="2019-09" db="EMBL/GenBank/DDBJ databases">
        <title>Organ-specific transcriptomic study of the physiology of the cattle tick, Rhipicephalus microplus.</title>
        <authorList>
            <person name="Tirloni L."/>
            <person name="Braz G."/>
            <person name="Gandara A.C.P."/>
            <person name="Sabadin G.A."/>
            <person name="da Silva R.M."/>
            <person name="Guizzo M.G."/>
            <person name="Machado J.A."/>
            <person name="Costa E.P."/>
            <person name="Gomes H.F."/>
            <person name="Moraes J."/>
            <person name="Mota M.B.S."/>
            <person name="Mesquita R.D."/>
            <person name="Alvarenga P.H."/>
            <person name="Alves F."/>
            <person name="Seixas A."/>
            <person name="da Fonseca R.N."/>
            <person name="Fogaca A."/>
            <person name="Logullo C."/>
            <person name="Tanaka A."/>
            <person name="Daffre S."/>
            <person name="Termignoni C."/>
            <person name="Vaz I.S.Jr."/>
            <person name="Oliveira P.L."/>
            <person name="Ribeiro J.M."/>
        </authorList>
    </citation>
    <scope>NUCLEOTIDE SEQUENCE</scope>
    <source>
        <strain evidence="3">Porto Alegre</strain>
    </source>
</reference>
<accession>A0A6M2CWD6</accession>
<dbReference type="PANTHER" id="PTHR46228:SF2">
    <property type="entry name" value="KELCH REPEAT PROTEIN (AFU_ORTHOLOGUE AFUA_4G14350)"/>
    <property type="match status" value="1"/>
</dbReference>
<dbReference type="Pfam" id="PF24681">
    <property type="entry name" value="Kelch_KLHDC2_KLHL20_DRC7"/>
    <property type="match status" value="2"/>
</dbReference>
<evidence type="ECO:0000256" key="1">
    <source>
        <dbReference type="ARBA" id="ARBA00022441"/>
    </source>
</evidence>
<dbReference type="EMBL" id="GHWJ01005346">
    <property type="protein sequence ID" value="NOV38083.1"/>
    <property type="molecule type" value="Transcribed_RNA"/>
</dbReference>
<dbReference type="VEuPathDB" id="VectorBase:LOC119167517"/>
<dbReference type="InterPro" id="IPR015915">
    <property type="entry name" value="Kelch-typ_b-propeller"/>
</dbReference>